<feature type="domain" description="Histidine kinase/HSP90-like ATPase" evidence="2">
    <location>
        <begin position="5"/>
        <end position="109"/>
    </location>
</feature>
<dbReference type="PANTHER" id="PTHR35526:SF3">
    <property type="entry name" value="ANTI-SIGMA-F FACTOR RSBW"/>
    <property type="match status" value="1"/>
</dbReference>
<dbReference type="Proteomes" id="UP001611162">
    <property type="component" value="Unassembled WGS sequence"/>
</dbReference>
<keyword evidence="4" id="KW-1185">Reference proteome</keyword>
<keyword evidence="3" id="KW-0547">Nucleotide-binding</keyword>
<dbReference type="Gene3D" id="3.30.565.10">
    <property type="entry name" value="Histidine kinase-like ATPase, C-terminal domain"/>
    <property type="match status" value="1"/>
</dbReference>
<dbReference type="EMBL" id="JBIRRB010000006">
    <property type="protein sequence ID" value="MFI0912456.1"/>
    <property type="molecule type" value="Genomic_DNA"/>
</dbReference>
<dbReference type="GO" id="GO:0005524">
    <property type="term" value="F:ATP binding"/>
    <property type="evidence" value="ECO:0007669"/>
    <property type="project" value="UniProtKB-KW"/>
</dbReference>
<reference evidence="3 4" key="1">
    <citation type="submission" date="2024-10" db="EMBL/GenBank/DDBJ databases">
        <title>The Natural Products Discovery Center: Release of the First 8490 Sequenced Strains for Exploring Actinobacteria Biosynthetic Diversity.</title>
        <authorList>
            <person name="Kalkreuter E."/>
            <person name="Kautsar S.A."/>
            <person name="Yang D."/>
            <person name="Bader C.D."/>
            <person name="Teijaro C.N."/>
            <person name="Fluegel L."/>
            <person name="Davis C.M."/>
            <person name="Simpson J.R."/>
            <person name="Lauterbach L."/>
            <person name="Steele A.D."/>
            <person name="Gui C."/>
            <person name="Meng S."/>
            <person name="Li G."/>
            <person name="Viehrig K."/>
            <person name="Ye F."/>
            <person name="Su P."/>
            <person name="Kiefer A.F."/>
            <person name="Nichols A."/>
            <person name="Cepeda A.J."/>
            <person name="Yan W."/>
            <person name="Fan B."/>
            <person name="Jiang Y."/>
            <person name="Adhikari A."/>
            <person name="Zheng C.-J."/>
            <person name="Schuster L."/>
            <person name="Cowan T.M."/>
            <person name="Smanski M.J."/>
            <person name="Chevrette M.G."/>
            <person name="De Carvalho L.P.S."/>
            <person name="Shen B."/>
        </authorList>
    </citation>
    <scope>NUCLEOTIDE SEQUENCE [LARGE SCALE GENOMIC DNA]</scope>
    <source>
        <strain evidence="3 4">NPDC020979</strain>
    </source>
</reference>
<gene>
    <name evidence="3" type="ORF">ACH4TF_18595</name>
</gene>
<keyword evidence="1" id="KW-0418">Kinase</keyword>
<dbReference type="Pfam" id="PF13581">
    <property type="entry name" value="HATPase_c_2"/>
    <property type="match status" value="1"/>
</dbReference>
<evidence type="ECO:0000256" key="1">
    <source>
        <dbReference type="ARBA" id="ARBA00022527"/>
    </source>
</evidence>
<keyword evidence="1" id="KW-0723">Serine/threonine-protein kinase</keyword>
<sequence>MGIAPRREAVRAARHAVTELMSRWGVSSEGMFQVELIVSELLTNALQHGCPVPGSEIGLLLGRDGGGVLVEVEDGGGTSSLFASSSASTASDDGAEHGRGLLLVEELGQGWGWRRLGNGHHSVWAYIETAESRGAR</sequence>
<comment type="caution">
    <text evidence="3">The sequence shown here is derived from an EMBL/GenBank/DDBJ whole genome shotgun (WGS) entry which is preliminary data.</text>
</comment>
<evidence type="ECO:0000313" key="3">
    <source>
        <dbReference type="EMBL" id="MFI0912456.1"/>
    </source>
</evidence>
<name>A0ABW7T4M0_9ACTN</name>
<dbReference type="CDD" id="cd16936">
    <property type="entry name" value="HATPase_RsbW-like"/>
    <property type="match status" value="1"/>
</dbReference>
<evidence type="ECO:0000259" key="2">
    <source>
        <dbReference type="Pfam" id="PF13581"/>
    </source>
</evidence>
<keyword evidence="3" id="KW-0067">ATP-binding</keyword>
<dbReference type="InterPro" id="IPR036890">
    <property type="entry name" value="HATPase_C_sf"/>
</dbReference>
<dbReference type="PANTHER" id="PTHR35526">
    <property type="entry name" value="ANTI-SIGMA-F FACTOR RSBW-RELATED"/>
    <property type="match status" value="1"/>
</dbReference>
<accession>A0ABW7T4M0</accession>
<dbReference type="SUPFAM" id="SSF55874">
    <property type="entry name" value="ATPase domain of HSP90 chaperone/DNA topoisomerase II/histidine kinase"/>
    <property type="match status" value="1"/>
</dbReference>
<evidence type="ECO:0000313" key="4">
    <source>
        <dbReference type="Proteomes" id="UP001611162"/>
    </source>
</evidence>
<proteinExistence type="predicted"/>
<dbReference type="InterPro" id="IPR003594">
    <property type="entry name" value="HATPase_dom"/>
</dbReference>
<organism evidence="3 4">
    <name type="scientific">Streptomyces abikoensis</name>
    <dbReference type="NCBI Taxonomy" id="97398"/>
    <lineage>
        <taxon>Bacteria</taxon>
        <taxon>Bacillati</taxon>
        <taxon>Actinomycetota</taxon>
        <taxon>Actinomycetes</taxon>
        <taxon>Kitasatosporales</taxon>
        <taxon>Streptomycetaceae</taxon>
        <taxon>Streptomyces</taxon>
    </lineage>
</organism>
<protein>
    <submittedName>
        <fullName evidence="3">ATP-binding protein</fullName>
    </submittedName>
</protein>
<keyword evidence="1" id="KW-0808">Transferase</keyword>
<dbReference type="InterPro" id="IPR050267">
    <property type="entry name" value="Anti-sigma-factor_SerPK"/>
</dbReference>
<dbReference type="RefSeq" id="WP_397613341.1">
    <property type="nucleotide sequence ID" value="NZ_JBIRRB010000006.1"/>
</dbReference>